<comment type="caution">
    <text evidence="6">The sequence shown here is derived from an EMBL/GenBank/DDBJ whole genome shotgun (WGS) entry which is preliminary data.</text>
</comment>
<dbReference type="SUPFAM" id="SSF48403">
    <property type="entry name" value="Ankyrin repeat"/>
    <property type="match status" value="1"/>
</dbReference>
<dbReference type="SUPFAM" id="SSF56112">
    <property type="entry name" value="Protein kinase-like (PK-like)"/>
    <property type="match status" value="1"/>
</dbReference>
<organism evidence="6 7">
    <name type="scientific">Stemphylium lycopersici</name>
    <name type="common">Tomato gray leaf spot disease fungus</name>
    <name type="synonym">Thyrospora lycopersici</name>
    <dbReference type="NCBI Taxonomy" id="183478"/>
    <lineage>
        <taxon>Eukaryota</taxon>
        <taxon>Fungi</taxon>
        <taxon>Dikarya</taxon>
        <taxon>Ascomycota</taxon>
        <taxon>Pezizomycotina</taxon>
        <taxon>Dothideomycetes</taxon>
        <taxon>Pleosporomycetidae</taxon>
        <taxon>Pleosporales</taxon>
        <taxon>Pleosporineae</taxon>
        <taxon>Pleosporaceae</taxon>
        <taxon>Stemphylium</taxon>
    </lineage>
</organism>
<dbReference type="SUPFAM" id="SSF81382">
    <property type="entry name" value="Skp1 dimerisation domain-like"/>
    <property type="match status" value="1"/>
</dbReference>
<dbReference type="Gene3D" id="3.30.710.10">
    <property type="entry name" value="Potassium Channel Kv1.1, Chain A"/>
    <property type="match status" value="1"/>
</dbReference>
<dbReference type="Pfam" id="PF03931">
    <property type="entry name" value="Skp1_POZ"/>
    <property type="match status" value="1"/>
</dbReference>
<dbReference type="SMART" id="SM00248">
    <property type="entry name" value="ANK"/>
    <property type="match status" value="4"/>
</dbReference>
<accession>A0A364N193</accession>
<evidence type="ECO:0000256" key="1">
    <source>
        <dbReference type="ARBA" id="ARBA00009993"/>
    </source>
</evidence>
<dbReference type="InterPro" id="IPR011009">
    <property type="entry name" value="Kinase-like_dom_sf"/>
</dbReference>
<dbReference type="GO" id="GO:0004672">
    <property type="term" value="F:protein kinase activity"/>
    <property type="evidence" value="ECO:0007669"/>
    <property type="project" value="InterPro"/>
</dbReference>
<dbReference type="InterPro" id="IPR036770">
    <property type="entry name" value="Ankyrin_rpt-contain_sf"/>
</dbReference>
<keyword evidence="4" id="KW-0040">ANK repeat</keyword>
<dbReference type="InterPro" id="IPR000719">
    <property type="entry name" value="Prot_kinase_dom"/>
</dbReference>
<dbReference type="SMART" id="SM00512">
    <property type="entry name" value="Skp1"/>
    <property type="match status" value="1"/>
</dbReference>
<dbReference type="EMBL" id="QGDH01000076">
    <property type="protein sequence ID" value="RAR09386.1"/>
    <property type="molecule type" value="Genomic_DNA"/>
</dbReference>
<dbReference type="PANTHER" id="PTHR11165">
    <property type="entry name" value="SKP1"/>
    <property type="match status" value="1"/>
</dbReference>
<comment type="function">
    <text evidence="3">Essential component of the SCF (SKP1-CUL1-F-box protein) E3 ubiquitin ligase complexes, which mediate the ubiquitination and subsequent proteasomal degradation of target proteins. Controls sulfur metabolite repression, probably by mediating the inactivation or degradation of the metR transcription factor.</text>
</comment>
<gene>
    <name evidence="6" type="ORF">DDE83_005539</name>
</gene>
<dbReference type="GO" id="GO:0006511">
    <property type="term" value="P:ubiquitin-dependent protein catabolic process"/>
    <property type="evidence" value="ECO:0007669"/>
    <property type="project" value="InterPro"/>
</dbReference>
<dbReference type="InterPro" id="IPR016897">
    <property type="entry name" value="SKP1"/>
</dbReference>
<dbReference type="InterPro" id="IPR002110">
    <property type="entry name" value="Ankyrin_rpt"/>
</dbReference>
<dbReference type="SUPFAM" id="SSF54695">
    <property type="entry name" value="POZ domain"/>
    <property type="match status" value="1"/>
</dbReference>
<dbReference type="InterPro" id="IPR001232">
    <property type="entry name" value="SKP1-like"/>
</dbReference>
<protein>
    <submittedName>
        <fullName evidence="6">Putative SKP1-kinetochore protein complex CBF3, subunit D</fullName>
    </submittedName>
</protein>
<sequence length="604" mass="68529">MYQDSLNQADGKLQPLHDLEIKATSSYERVKKLQHNLGGQATKIEVVRKLAPNRLSRVFRTNLSEEQLVRKSYSCHSESGRFASSRKYLLSEYEILSKLQHPNIIRYVDFEYKPRKDRWNASIYTEYCPGGDLTQYTTRNEVRGDTITEEQFWSIFHQLASALLYCHCGLKIDGKDVAEGAWQKPILHRDIKPANIVVSSKQLGQIKVKILDFGFAKHQASFLGSQVGTPGFMSPVRYIFLQVVIGLIPGRRSMKAGREIGLQNQTSSPSENGAAVDVKLSDGVTLLHLAAGGGHGATVNLLLGMDLDPNCTDNAGRTPLLCAVENREEEAARILLRGGADPNHPKNGKLNPVSKAVEKNAYAILELLLSNNADLNGFEDGGKQFLLSTIRYGHFSLLGSLLRRGLAFDFADFLDFFKGTGQQRSIRHFLGIMRQHNDMSWIPGYRTQCVQLQSKDEAIITVDRSVAECSRLIRYMLTDWEIDTPSDPIPLFEVEQRVLEKVLEWCYFHCWDDIEALKQWKISLEVEEWDYKYAQMEQGLLFEVLLAANYLEITALMDCLSKAVANMLRGKSPAEMRKLLNIQNDFSPEEEEQLRRESEWAQDR</sequence>
<dbReference type="PROSITE" id="PS50297">
    <property type="entry name" value="ANK_REP_REGION"/>
    <property type="match status" value="2"/>
</dbReference>
<dbReference type="InterPro" id="IPR008271">
    <property type="entry name" value="Ser/Thr_kinase_AS"/>
</dbReference>
<name>A0A364N193_STELY</name>
<dbReference type="Proteomes" id="UP000249619">
    <property type="component" value="Unassembled WGS sequence"/>
</dbReference>
<dbReference type="Pfam" id="PF00069">
    <property type="entry name" value="Pkinase"/>
    <property type="match status" value="1"/>
</dbReference>
<dbReference type="InterPro" id="IPR011333">
    <property type="entry name" value="SKP1/BTB/POZ_sf"/>
</dbReference>
<dbReference type="Gene3D" id="1.10.510.10">
    <property type="entry name" value="Transferase(Phosphotransferase) domain 1"/>
    <property type="match status" value="1"/>
</dbReference>
<keyword evidence="2" id="KW-0833">Ubl conjugation pathway</keyword>
<evidence type="ECO:0000313" key="6">
    <source>
        <dbReference type="EMBL" id="RAR09386.1"/>
    </source>
</evidence>
<dbReference type="Pfam" id="PF01466">
    <property type="entry name" value="Skp1"/>
    <property type="match status" value="1"/>
</dbReference>
<dbReference type="STRING" id="183478.A0A364N193"/>
<feature type="domain" description="Protein kinase" evidence="5">
    <location>
        <begin position="44"/>
        <end position="386"/>
    </location>
</feature>
<comment type="similarity">
    <text evidence="1">Belongs to the SKP1 family.</text>
</comment>
<feature type="repeat" description="ANK" evidence="4">
    <location>
        <begin position="315"/>
        <end position="347"/>
    </location>
</feature>
<dbReference type="FunFam" id="3.30.710.10:FF:000026">
    <property type="entry name" value="E3 ubiquitin ligase complex SCF subunit"/>
    <property type="match status" value="1"/>
</dbReference>
<dbReference type="InterPro" id="IPR016072">
    <property type="entry name" value="Skp1_comp_dimer"/>
</dbReference>
<evidence type="ECO:0000259" key="5">
    <source>
        <dbReference type="PROSITE" id="PS50011"/>
    </source>
</evidence>
<dbReference type="PROSITE" id="PS50088">
    <property type="entry name" value="ANK_REPEAT"/>
    <property type="match status" value="2"/>
</dbReference>
<evidence type="ECO:0000256" key="3">
    <source>
        <dbReference type="ARBA" id="ARBA00045385"/>
    </source>
</evidence>
<feature type="repeat" description="ANK" evidence="4">
    <location>
        <begin position="282"/>
        <end position="314"/>
    </location>
</feature>
<dbReference type="SMART" id="SM00220">
    <property type="entry name" value="S_TKc"/>
    <property type="match status" value="1"/>
</dbReference>
<proteinExistence type="inferred from homology"/>
<evidence type="ECO:0000256" key="4">
    <source>
        <dbReference type="PROSITE-ProRule" id="PRU00023"/>
    </source>
</evidence>
<dbReference type="Pfam" id="PF12796">
    <property type="entry name" value="Ank_2"/>
    <property type="match status" value="1"/>
</dbReference>
<dbReference type="Gene3D" id="1.25.40.20">
    <property type="entry name" value="Ankyrin repeat-containing domain"/>
    <property type="match status" value="1"/>
</dbReference>
<reference evidence="7" key="1">
    <citation type="submission" date="2018-05" db="EMBL/GenBank/DDBJ databases">
        <title>Draft genome sequence of Stemphylium lycopersici strain CIDEFI 213.</title>
        <authorList>
            <person name="Medina R."/>
            <person name="Franco M.E.E."/>
            <person name="Lucentini C.G."/>
            <person name="Saparrat M.C.N."/>
            <person name="Balatti P.A."/>
        </authorList>
    </citation>
    <scope>NUCLEOTIDE SEQUENCE [LARGE SCALE GENOMIC DNA]</scope>
    <source>
        <strain evidence="7">CIDEFI 213</strain>
    </source>
</reference>
<dbReference type="PROSITE" id="PS50011">
    <property type="entry name" value="PROTEIN_KINASE_DOM"/>
    <property type="match status" value="1"/>
</dbReference>
<evidence type="ECO:0000256" key="2">
    <source>
        <dbReference type="ARBA" id="ARBA00022786"/>
    </source>
</evidence>
<dbReference type="GO" id="GO:0005524">
    <property type="term" value="F:ATP binding"/>
    <property type="evidence" value="ECO:0007669"/>
    <property type="project" value="InterPro"/>
</dbReference>
<evidence type="ECO:0000313" key="7">
    <source>
        <dbReference type="Proteomes" id="UP000249619"/>
    </source>
</evidence>
<keyword evidence="7" id="KW-1185">Reference proteome</keyword>
<dbReference type="InterPro" id="IPR036296">
    <property type="entry name" value="SKP1-like_dim_sf"/>
</dbReference>
<dbReference type="InterPro" id="IPR016073">
    <property type="entry name" value="Skp1_comp_POZ"/>
</dbReference>
<dbReference type="PROSITE" id="PS00108">
    <property type="entry name" value="PROTEIN_KINASE_ST"/>
    <property type="match status" value="1"/>
</dbReference>
<dbReference type="AlphaFoldDB" id="A0A364N193"/>